<dbReference type="InterPro" id="IPR021874">
    <property type="entry name" value="Phage_Mu_Gp27"/>
</dbReference>
<dbReference type="OrthoDB" id="7594814at2"/>
<protein>
    <submittedName>
        <fullName evidence="1">DUF3486 family protein</fullName>
    </submittedName>
</protein>
<evidence type="ECO:0000313" key="1">
    <source>
        <dbReference type="EMBL" id="RXF75069.1"/>
    </source>
</evidence>
<dbReference type="EMBL" id="RYFI01000002">
    <property type="protein sequence ID" value="RXF75069.1"/>
    <property type="molecule type" value="Genomic_DNA"/>
</dbReference>
<dbReference type="Proteomes" id="UP000289708">
    <property type="component" value="Unassembled WGS sequence"/>
</dbReference>
<evidence type="ECO:0000313" key="2">
    <source>
        <dbReference type="Proteomes" id="UP000289708"/>
    </source>
</evidence>
<dbReference type="AlphaFoldDB" id="A0A4Q0MPI9"/>
<name>A0A4Q0MPI9_9HYPH</name>
<dbReference type="RefSeq" id="WP_128776059.1">
    <property type="nucleotide sequence ID" value="NZ_RYFI01000002.1"/>
</dbReference>
<gene>
    <name evidence="1" type="ORF">EK403_03200</name>
</gene>
<proteinExistence type="predicted"/>
<dbReference type="Pfam" id="PF11985">
    <property type="entry name" value="Phage_Mu_Gp27"/>
    <property type="match status" value="1"/>
</dbReference>
<accession>A0A4Q0MPI9</accession>
<sequence length="197" mass="21975">MNETEGRGRLSSMDLVPDHAQSEIVWAIQELNKRERSQEDIRFELNDRLAALGVGPISKSAFNRRSMRLAALRRKITMSREIFAGLADEFTADKVDENTVALGEVIKMTIADLVSDGEDRSTKEVLDIARAFSAITTGQKASTERRQKIRIEEKAKAAAAIDTLVKNAEETGQPVDKLEMLRKIREDVYGVFEAPPA</sequence>
<comment type="caution">
    <text evidence="1">The sequence shown here is derived from an EMBL/GenBank/DDBJ whole genome shotgun (WGS) entry which is preliminary data.</text>
</comment>
<organism evidence="1 2">
    <name type="scientific">Hansschlegelia zhihuaiae</name>
    <dbReference type="NCBI Taxonomy" id="405005"/>
    <lineage>
        <taxon>Bacteria</taxon>
        <taxon>Pseudomonadati</taxon>
        <taxon>Pseudomonadota</taxon>
        <taxon>Alphaproteobacteria</taxon>
        <taxon>Hyphomicrobiales</taxon>
        <taxon>Methylopilaceae</taxon>
        <taxon>Hansschlegelia</taxon>
    </lineage>
</organism>
<keyword evidence="2" id="KW-1185">Reference proteome</keyword>
<reference evidence="1 2" key="1">
    <citation type="submission" date="2018-12" db="EMBL/GenBank/DDBJ databases">
        <title>bacterium Hansschlegelia zhihuaiae S113.</title>
        <authorList>
            <person name="He J."/>
        </authorList>
    </citation>
    <scope>NUCLEOTIDE SEQUENCE [LARGE SCALE GENOMIC DNA]</scope>
    <source>
        <strain evidence="1 2">S 113</strain>
    </source>
</reference>